<name>A0A811UJN6_CERCA</name>
<sequence length="108" mass="12460">MSIEVNDYEVRFTGQEKHLTDITTLHIREKDPCNIFCVCEIAIQQFIGVAYITMSLVNHQTVIKHWNNVTGTLFIKETMAANKLGELRHCIDKMLPCDHPQANRLFNT</sequence>
<evidence type="ECO:0000313" key="2">
    <source>
        <dbReference type="Proteomes" id="UP000606786"/>
    </source>
</evidence>
<reference evidence="1" key="1">
    <citation type="submission" date="2020-11" db="EMBL/GenBank/DDBJ databases">
        <authorList>
            <person name="Whitehead M."/>
        </authorList>
    </citation>
    <scope>NUCLEOTIDE SEQUENCE</scope>
    <source>
        <strain evidence="1">EGII</strain>
    </source>
</reference>
<protein>
    <submittedName>
        <fullName evidence="1">(Mediterranean fruit fly) hypothetical protein</fullName>
    </submittedName>
</protein>
<keyword evidence="2" id="KW-1185">Reference proteome</keyword>
<accession>A0A811UJN6</accession>
<evidence type="ECO:0000313" key="1">
    <source>
        <dbReference type="EMBL" id="CAD6998960.1"/>
    </source>
</evidence>
<gene>
    <name evidence="1" type="ORF">CCAP1982_LOCUS7507</name>
</gene>
<proteinExistence type="predicted"/>
<comment type="caution">
    <text evidence="1">The sequence shown here is derived from an EMBL/GenBank/DDBJ whole genome shotgun (WGS) entry which is preliminary data.</text>
</comment>
<dbReference type="EMBL" id="CAJHJT010000012">
    <property type="protein sequence ID" value="CAD6998960.1"/>
    <property type="molecule type" value="Genomic_DNA"/>
</dbReference>
<dbReference type="AlphaFoldDB" id="A0A811UJN6"/>
<organism evidence="1 2">
    <name type="scientific">Ceratitis capitata</name>
    <name type="common">Mediterranean fruit fly</name>
    <name type="synonym">Tephritis capitata</name>
    <dbReference type="NCBI Taxonomy" id="7213"/>
    <lineage>
        <taxon>Eukaryota</taxon>
        <taxon>Metazoa</taxon>
        <taxon>Ecdysozoa</taxon>
        <taxon>Arthropoda</taxon>
        <taxon>Hexapoda</taxon>
        <taxon>Insecta</taxon>
        <taxon>Pterygota</taxon>
        <taxon>Neoptera</taxon>
        <taxon>Endopterygota</taxon>
        <taxon>Diptera</taxon>
        <taxon>Brachycera</taxon>
        <taxon>Muscomorpha</taxon>
        <taxon>Tephritoidea</taxon>
        <taxon>Tephritidae</taxon>
        <taxon>Ceratitis</taxon>
        <taxon>Ceratitis</taxon>
    </lineage>
</organism>
<dbReference type="Proteomes" id="UP000606786">
    <property type="component" value="Unassembled WGS sequence"/>
</dbReference>